<comment type="caution">
    <text evidence="2">The sequence shown here is derived from an EMBL/GenBank/DDBJ whole genome shotgun (WGS) entry which is preliminary data.</text>
</comment>
<gene>
    <name evidence="2" type="ORF">PIIN_07088</name>
</gene>
<sequence length="85" mass="9841">MGRTSYEGFDEDEYEEYATQANTAELMEQHRLLTQQIKALNTQTRPTPKGGRRQKSRQQRSAEVMIQVVEDVLHARGVEIPQYDS</sequence>
<protein>
    <submittedName>
        <fullName evidence="2">Uncharacterized protein</fullName>
    </submittedName>
</protein>
<proteinExistence type="predicted"/>
<organism evidence="2 3">
    <name type="scientific">Serendipita indica (strain DSM 11827)</name>
    <name type="common">Root endophyte fungus</name>
    <name type="synonym">Piriformospora indica</name>
    <dbReference type="NCBI Taxonomy" id="1109443"/>
    <lineage>
        <taxon>Eukaryota</taxon>
        <taxon>Fungi</taxon>
        <taxon>Dikarya</taxon>
        <taxon>Basidiomycota</taxon>
        <taxon>Agaricomycotina</taxon>
        <taxon>Agaricomycetes</taxon>
        <taxon>Sebacinales</taxon>
        <taxon>Serendipitaceae</taxon>
        <taxon>Serendipita</taxon>
    </lineage>
</organism>
<dbReference type="EMBL" id="CAFZ01000204">
    <property type="protein sequence ID" value="CCA73134.1"/>
    <property type="molecule type" value="Genomic_DNA"/>
</dbReference>
<dbReference type="AlphaFoldDB" id="G4TP91"/>
<evidence type="ECO:0000313" key="3">
    <source>
        <dbReference type="Proteomes" id="UP000007148"/>
    </source>
</evidence>
<reference evidence="2 3" key="1">
    <citation type="journal article" date="2011" name="PLoS Pathog.">
        <title>Endophytic Life Strategies Decoded by Genome and Transcriptome Analyses of the Mutualistic Root Symbiont Piriformospora indica.</title>
        <authorList>
            <person name="Zuccaro A."/>
            <person name="Lahrmann U."/>
            <person name="Guldener U."/>
            <person name="Langen G."/>
            <person name="Pfiffi S."/>
            <person name="Biedenkopf D."/>
            <person name="Wong P."/>
            <person name="Samans B."/>
            <person name="Grimm C."/>
            <person name="Basiewicz M."/>
            <person name="Murat C."/>
            <person name="Martin F."/>
            <person name="Kogel K.H."/>
        </authorList>
    </citation>
    <scope>NUCLEOTIDE SEQUENCE [LARGE SCALE GENOMIC DNA]</scope>
    <source>
        <strain evidence="2 3">DSM 11827</strain>
    </source>
</reference>
<feature type="region of interest" description="Disordered" evidence="1">
    <location>
        <begin position="39"/>
        <end position="62"/>
    </location>
</feature>
<evidence type="ECO:0000256" key="1">
    <source>
        <dbReference type="SAM" id="MobiDB-lite"/>
    </source>
</evidence>
<accession>G4TP91</accession>
<dbReference type="Proteomes" id="UP000007148">
    <property type="component" value="Unassembled WGS sequence"/>
</dbReference>
<dbReference type="HOGENOM" id="CLU_2513476_0_0_1"/>
<keyword evidence="3" id="KW-1185">Reference proteome</keyword>
<evidence type="ECO:0000313" key="2">
    <source>
        <dbReference type="EMBL" id="CCA73134.1"/>
    </source>
</evidence>
<name>G4TP91_SERID</name>
<dbReference type="InParanoid" id="G4TP91"/>